<organism evidence="3 4">
    <name type="scientific">Seongchinamella unica</name>
    <dbReference type="NCBI Taxonomy" id="2547392"/>
    <lineage>
        <taxon>Bacteria</taxon>
        <taxon>Pseudomonadati</taxon>
        <taxon>Pseudomonadota</taxon>
        <taxon>Gammaproteobacteria</taxon>
        <taxon>Cellvibrionales</taxon>
        <taxon>Halieaceae</taxon>
        <taxon>Seongchinamella</taxon>
    </lineage>
</organism>
<proteinExistence type="predicted"/>
<dbReference type="Pfam" id="PF16220">
    <property type="entry name" value="DUF4880"/>
    <property type="match status" value="1"/>
</dbReference>
<evidence type="ECO:0000313" key="4">
    <source>
        <dbReference type="Proteomes" id="UP000295554"/>
    </source>
</evidence>
<dbReference type="PIRSF" id="PIRSF018266">
    <property type="entry name" value="FecR"/>
    <property type="match status" value="1"/>
</dbReference>
<dbReference type="PANTHER" id="PTHR30273:SF2">
    <property type="entry name" value="PROTEIN FECR"/>
    <property type="match status" value="1"/>
</dbReference>
<gene>
    <name evidence="3" type="ORF">E2F43_06520</name>
</gene>
<dbReference type="RefSeq" id="WP_133210755.1">
    <property type="nucleotide sequence ID" value="NZ_SMSE01000001.1"/>
</dbReference>
<dbReference type="PANTHER" id="PTHR30273">
    <property type="entry name" value="PERIPLASMIC SIGNAL SENSOR AND SIGMA FACTOR ACTIVATOR FECR-RELATED"/>
    <property type="match status" value="1"/>
</dbReference>
<dbReference type="EMBL" id="SMSE01000001">
    <property type="protein sequence ID" value="TDG15875.1"/>
    <property type="molecule type" value="Genomic_DNA"/>
</dbReference>
<dbReference type="Pfam" id="PF04773">
    <property type="entry name" value="FecR"/>
    <property type="match status" value="1"/>
</dbReference>
<keyword evidence="4" id="KW-1185">Reference proteome</keyword>
<dbReference type="Proteomes" id="UP000295554">
    <property type="component" value="Unassembled WGS sequence"/>
</dbReference>
<feature type="domain" description="FecR protein" evidence="1">
    <location>
        <begin position="112"/>
        <end position="204"/>
    </location>
</feature>
<feature type="domain" description="FecR N-terminal" evidence="2">
    <location>
        <begin position="14"/>
        <end position="54"/>
    </location>
</feature>
<protein>
    <submittedName>
        <fullName evidence="3">DUF4880 domain-containing protein</fullName>
    </submittedName>
</protein>
<dbReference type="InterPro" id="IPR006860">
    <property type="entry name" value="FecR"/>
</dbReference>
<dbReference type="GO" id="GO:0016989">
    <property type="term" value="F:sigma factor antagonist activity"/>
    <property type="evidence" value="ECO:0007669"/>
    <property type="project" value="TreeGrafter"/>
</dbReference>
<evidence type="ECO:0000259" key="1">
    <source>
        <dbReference type="Pfam" id="PF04773"/>
    </source>
</evidence>
<evidence type="ECO:0000259" key="2">
    <source>
        <dbReference type="Pfam" id="PF16220"/>
    </source>
</evidence>
<dbReference type="AlphaFoldDB" id="A0A4V2ZXP9"/>
<dbReference type="InterPro" id="IPR032623">
    <property type="entry name" value="FecR_N"/>
</dbReference>
<sequence length="326" mass="36287">MSQQADKQYEQTCDAALGWVARLRSDEVSEDDRQSFALWLAEDRSHQAAMDEALDLWDDLGVVRHMQPAEGLPTEAANSSRWLPAAVASVAASLVLAVFLWPQLQSEPVSNQYRSVVGERIEVALPDGSLARLNTDSQISVTYTDDERLIELQKGEAWFKVESNKERPFHVDAGETRVTALGTAFNVYRREEGTEIAVTEGVVRVTERQASPGRAPTSKVLRTNQRLLSQQQGWEVSTDDNLEQALAWQQGQLVAREMPLPQLVAELQRYSSTRIFISDPELLSRTVSGVFELDNPETSLAALAISLELEIRPLSDSAVRLLKADQ</sequence>
<dbReference type="OrthoDB" id="9771237at2"/>
<accession>A0A4V2ZXP9</accession>
<name>A0A4V2ZXP9_9GAMM</name>
<comment type="caution">
    <text evidence="3">The sequence shown here is derived from an EMBL/GenBank/DDBJ whole genome shotgun (WGS) entry which is preliminary data.</text>
</comment>
<dbReference type="InterPro" id="IPR012373">
    <property type="entry name" value="Ferrdict_sens_TM"/>
</dbReference>
<evidence type="ECO:0000313" key="3">
    <source>
        <dbReference type="EMBL" id="TDG15875.1"/>
    </source>
</evidence>
<dbReference type="Gene3D" id="3.55.50.30">
    <property type="match status" value="1"/>
</dbReference>
<dbReference type="Gene3D" id="2.60.120.1440">
    <property type="match status" value="1"/>
</dbReference>
<reference evidence="3 4" key="1">
    <citation type="submission" date="2019-03" db="EMBL/GenBank/DDBJ databases">
        <title>Seongchinamella monodicae gen. nov., sp. nov., a novel member of the Gammaproteobacteria isolated from a tidal mudflat of beach.</title>
        <authorList>
            <person name="Yang H.G."/>
            <person name="Kang J.W."/>
            <person name="Lee S.D."/>
        </authorList>
    </citation>
    <scope>NUCLEOTIDE SEQUENCE [LARGE SCALE GENOMIC DNA]</scope>
    <source>
        <strain evidence="3 4">GH4-78</strain>
    </source>
</reference>